<dbReference type="CDD" id="cd00637">
    <property type="entry name" value="7tm_classA_rhodopsin-like"/>
    <property type="match status" value="1"/>
</dbReference>
<dbReference type="SUPFAM" id="SSF81321">
    <property type="entry name" value="Family A G protein-coupled receptor-like"/>
    <property type="match status" value="1"/>
</dbReference>
<evidence type="ECO:0000256" key="4">
    <source>
        <dbReference type="ARBA" id="ARBA00022989"/>
    </source>
</evidence>
<evidence type="ECO:0000256" key="2">
    <source>
        <dbReference type="ARBA" id="ARBA00022475"/>
    </source>
</evidence>
<keyword evidence="7 9" id="KW-0675">Receptor</keyword>
<dbReference type="PROSITE" id="PS00237">
    <property type="entry name" value="G_PROTEIN_RECEP_F1_1"/>
    <property type="match status" value="1"/>
</dbReference>
<comment type="caution">
    <text evidence="12">The sequence shown here is derived from an EMBL/GenBank/DDBJ whole genome shotgun (WGS) entry which is preliminary data.</text>
</comment>
<evidence type="ECO:0000256" key="9">
    <source>
        <dbReference type="RuleBase" id="RU000688"/>
    </source>
</evidence>
<evidence type="ECO:0000313" key="13">
    <source>
        <dbReference type="Proteomes" id="UP000663824"/>
    </source>
</evidence>
<dbReference type="Pfam" id="PF00001">
    <property type="entry name" value="7tm_1"/>
    <property type="match status" value="1"/>
</dbReference>
<feature type="transmembrane region" description="Helical" evidence="10">
    <location>
        <begin position="58"/>
        <end position="80"/>
    </location>
</feature>
<keyword evidence="8 9" id="KW-0807">Transducer</keyword>
<dbReference type="AlphaFoldDB" id="A0A816T703"/>
<dbReference type="GO" id="GO:0004930">
    <property type="term" value="F:G protein-coupled receptor activity"/>
    <property type="evidence" value="ECO:0007669"/>
    <property type="project" value="UniProtKB-KW"/>
</dbReference>
<feature type="transmembrane region" description="Helical" evidence="10">
    <location>
        <begin position="142"/>
        <end position="163"/>
    </location>
</feature>
<dbReference type="PRINTS" id="PR00237">
    <property type="entry name" value="GPCRRHODOPSN"/>
</dbReference>
<feature type="domain" description="G-protein coupled receptors family 1 profile" evidence="11">
    <location>
        <begin position="40"/>
        <end position="290"/>
    </location>
</feature>
<organism evidence="12 13">
    <name type="scientific">Rotaria magnacalcarata</name>
    <dbReference type="NCBI Taxonomy" id="392030"/>
    <lineage>
        <taxon>Eukaryota</taxon>
        <taxon>Metazoa</taxon>
        <taxon>Spiralia</taxon>
        <taxon>Gnathifera</taxon>
        <taxon>Rotifera</taxon>
        <taxon>Eurotatoria</taxon>
        <taxon>Bdelloidea</taxon>
        <taxon>Philodinida</taxon>
        <taxon>Philodinidae</taxon>
        <taxon>Rotaria</taxon>
    </lineage>
</organism>
<evidence type="ECO:0000256" key="8">
    <source>
        <dbReference type="ARBA" id="ARBA00023224"/>
    </source>
</evidence>
<protein>
    <recommendedName>
        <fullName evidence="11">G-protein coupled receptors family 1 profile domain-containing protein</fullName>
    </recommendedName>
</protein>
<gene>
    <name evidence="12" type="ORF">MBJ925_LOCUS20790</name>
</gene>
<evidence type="ECO:0000256" key="1">
    <source>
        <dbReference type="ARBA" id="ARBA00004651"/>
    </source>
</evidence>
<dbReference type="EMBL" id="CAJNRE010010578">
    <property type="protein sequence ID" value="CAF2092726.1"/>
    <property type="molecule type" value="Genomic_DNA"/>
</dbReference>
<dbReference type="PANTHER" id="PTHR24249:SF420">
    <property type="entry name" value="G-PROTEIN COUPLED RECEPTORS FAMILY 1 PROFILE DOMAIN-CONTAINING PROTEIN"/>
    <property type="match status" value="1"/>
</dbReference>
<dbReference type="PROSITE" id="PS50262">
    <property type="entry name" value="G_PROTEIN_RECEP_F1_2"/>
    <property type="match status" value="1"/>
</dbReference>
<dbReference type="PANTHER" id="PTHR24249">
    <property type="entry name" value="HISTAMINE RECEPTOR-RELATED G-PROTEIN COUPLED RECEPTOR"/>
    <property type="match status" value="1"/>
</dbReference>
<evidence type="ECO:0000256" key="3">
    <source>
        <dbReference type="ARBA" id="ARBA00022692"/>
    </source>
</evidence>
<proteinExistence type="inferred from homology"/>
<feature type="transmembrane region" description="Helical" evidence="10">
    <location>
        <begin position="274"/>
        <end position="292"/>
    </location>
</feature>
<name>A0A816T703_9BILA</name>
<keyword evidence="2" id="KW-1003">Cell membrane</keyword>
<keyword evidence="4 10" id="KW-1133">Transmembrane helix</keyword>
<sequence>MSENNTTNTTESMIISPSIYPVQFGILLSLQIPSVLCSLVIFFNLCFVPRHRLLVHRLVNHVLLCLVVNDFLICTTELPFTLVLLYRGVTALSNNTFCLFWFFYGYAIFSASLFLLAWISVERYFLVFHKVFLKRHLFIGHYLPLLLCIVYPCMFFAGVLFIYKCENEFNYEQWGCASGCYQNNYVLGTYDWVINTIVPSVIVILMNTLLFGRVAYQKYLMKQTRILNKNKKLILQLLLCVIIYLSTWFPYSTIGIMLVYIPDNELMNNLYQNIFNYAVYAIPLLSPFLALIKLSDLIKKRSQAVEPQAALIMKSLRTVAAVANR</sequence>
<dbReference type="Proteomes" id="UP000663824">
    <property type="component" value="Unassembled WGS sequence"/>
</dbReference>
<evidence type="ECO:0000259" key="11">
    <source>
        <dbReference type="PROSITE" id="PS50262"/>
    </source>
</evidence>
<keyword evidence="5 9" id="KW-0297">G-protein coupled receptor</keyword>
<evidence type="ECO:0000256" key="5">
    <source>
        <dbReference type="ARBA" id="ARBA00023040"/>
    </source>
</evidence>
<feature type="transmembrane region" description="Helical" evidence="10">
    <location>
        <begin position="100"/>
        <end position="121"/>
    </location>
</feature>
<evidence type="ECO:0000256" key="7">
    <source>
        <dbReference type="ARBA" id="ARBA00023170"/>
    </source>
</evidence>
<comment type="subcellular location">
    <subcellularLocation>
        <location evidence="1">Cell membrane</location>
        <topology evidence="1">Multi-pass membrane protein</topology>
    </subcellularLocation>
</comment>
<dbReference type="GO" id="GO:0005886">
    <property type="term" value="C:plasma membrane"/>
    <property type="evidence" value="ECO:0007669"/>
    <property type="project" value="UniProtKB-SubCell"/>
</dbReference>
<evidence type="ECO:0000256" key="6">
    <source>
        <dbReference type="ARBA" id="ARBA00023136"/>
    </source>
</evidence>
<evidence type="ECO:0000256" key="10">
    <source>
        <dbReference type="SAM" id="Phobius"/>
    </source>
</evidence>
<evidence type="ECO:0000313" key="12">
    <source>
        <dbReference type="EMBL" id="CAF2092726.1"/>
    </source>
</evidence>
<dbReference type="InterPro" id="IPR050569">
    <property type="entry name" value="TAAR"/>
</dbReference>
<accession>A0A816T703</accession>
<dbReference type="InterPro" id="IPR017452">
    <property type="entry name" value="GPCR_Rhodpsn_7TM"/>
</dbReference>
<keyword evidence="6 10" id="KW-0472">Membrane</keyword>
<feature type="transmembrane region" description="Helical" evidence="10">
    <location>
        <begin position="233"/>
        <end position="262"/>
    </location>
</feature>
<dbReference type="Gene3D" id="1.20.1070.10">
    <property type="entry name" value="Rhodopsin 7-helix transmembrane proteins"/>
    <property type="match status" value="1"/>
</dbReference>
<comment type="similarity">
    <text evidence="9">Belongs to the G-protein coupled receptor 1 family.</text>
</comment>
<feature type="transmembrane region" description="Helical" evidence="10">
    <location>
        <begin position="20"/>
        <end position="46"/>
    </location>
</feature>
<feature type="transmembrane region" description="Helical" evidence="10">
    <location>
        <begin position="192"/>
        <end position="212"/>
    </location>
</feature>
<keyword evidence="3 9" id="KW-0812">Transmembrane</keyword>
<dbReference type="InterPro" id="IPR000276">
    <property type="entry name" value="GPCR_Rhodpsn"/>
</dbReference>
<reference evidence="12" key="1">
    <citation type="submission" date="2021-02" db="EMBL/GenBank/DDBJ databases">
        <authorList>
            <person name="Nowell W R."/>
        </authorList>
    </citation>
    <scope>NUCLEOTIDE SEQUENCE</scope>
</reference>